<dbReference type="Gene3D" id="4.10.60.10">
    <property type="entry name" value="Zinc finger, CCHC-type"/>
    <property type="match status" value="1"/>
</dbReference>
<gene>
    <name evidence="1" type="ORF">RhiirA1_481364</name>
</gene>
<reference evidence="1 2" key="2">
    <citation type="submission" date="2017-10" db="EMBL/GenBank/DDBJ databases">
        <title>Genome analyses suggest a sexual origin of heterokaryosis in a supposedly ancient asexual fungus.</title>
        <authorList>
            <person name="Corradi N."/>
            <person name="Sedzielewska K."/>
            <person name="Noel J."/>
            <person name="Charron P."/>
            <person name="Farinelli L."/>
            <person name="Marton T."/>
            <person name="Kruger M."/>
            <person name="Pelin A."/>
            <person name="Brachmann A."/>
            <person name="Corradi N."/>
        </authorList>
    </citation>
    <scope>NUCLEOTIDE SEQUENCE [LARGE SCALE GENOMIC DNA]</scope>
    <source>
        <strain evidence="1 2">A1</strain>
    </source>
</reference>
<dbReference type="EMBL" id="LLXH01005658">
    <property type="protein sequence ID" value="PKC52495.1"/>
    <property type="molecule type" value="Genomic_DNA"/>
</dbReference>
<evidence type="ECO:0000313" key="2">
    <source>
        <dbReference type="Proteomes" id="UP000232688"/>
    </source>
</evidence>
<dbReference type="AlphaFoldDB" id="A0A2N0QN73"/>
<dbReference type="VEuPathDB" id="FungiDB:RhiirFUN_008243"/>
<organism evidence="1 2">
    <name type="scientific">Rhizophagus irregularis</name>
    <dbReference type="NCBI Taxonomy" id="588596"/>
    <lineage>
        <taxon>Eukaryota</taxon>
        <taxon>Fungi</taxon>
        <taxon>Fungi incertae sedis</taxon>
        <taxon>Mucoromycota</taxon>
        <taxon>Glomeromycotina</taxon>
        <taxon>Glomeromycetes</taxon>
        <taxon>Glomerales</taxon>
        <taxon>Glomeraceae</taxon>
        <taxon>Rhizophagus</taxon>
    </lineage>
</organism>
<sequence length="62" mass="7457">MQRRQRECFESTGAVCYYCNDNHYIFACTQIPKEYKGRCVNCWADDHMVMSCNNVKIREPWL</sequence>
<dbReference type="Proteomes" id="UP000232688">
    <property type="component" value="Unassembled WGS sequence"/>
</dbReference>
<dbReference type="VEuPathDB" id="FungiDB:RhiirA1_481364"/>
<name>A0A2N0QN73_9GLOM</name>
<comment type="caution">
    <text evidence="1">The sequence shown here is derived from an EMBL/GenBank/DDBJ whole genome shotgun (WGS) entry which is preliminary data.</text>
</comment>
<proteinExistence type="predicted"/>
<evidence type="ECO:0000313" key="1">
    <source>
        <dbReference type="EMBL" id="PKC52495.1"/>
    </source>
</evidence>
<reference evidence="1 2" key="1">
    <citation type="submission" date="2017-10" db="EMBL/GenBank/DDBJ databases">
        <title>Extensive intraspecific genome diversity in a model arbuscular mycorrhizal fungus.</title>
        <authorList>
            <person name="Chen E.C.H."/>
            <person name="Morin E."/>
            <person name="Baudet D."/>
            <person name="Noel J."/>
            <person name="Ndikumana S."/>
            <person name="Charron P."/>
            <person name="St-Onge C."/>
            <person name="Giorgi J."/>
            <person name="Grigoriev I.V."/>
            <person name="Roux C."/>
            <person name="Martin F.M."/>
            <person name="Corradi N."/>
        </authorList>
    </citation>
    <scope>NUCLEOTIDE SEQUENCE [LARGE SCALE GENOMIC DNA]</scope>
    <source>
        <strain evidence="1 2">A1</strain>
    </source>
</reference>
<accession>A0A2N0QN73</accession>
<protein>
    <submittedName>
        <fullName evidence="1">Uncharacterized protein</fullName>
    </submittedName>
</protein>